<dbReference type="Gene3D" id="3.40.50.720">
    <property type="entry name" value="NAD(P)-binding Rossmann-like Domain"/>
    <property type="match status" value="1"/>
</dbReference>
<sequence length="116" mass="12525">MSKLLTVFGATRNQGGSVIRRVLDSPELSNTWKFRGITRDVSKPAAVALREKGVEMVTADMNGKESLTKPVKDSAAVFGVTNFWLSMSADTEIQLQPGKINGPLPSTLMAPITPIH</sequence>
<evidence type="ECO:0000256" key="1">
    <source>
        <dbReference type="ARBA" id="ARBA00006328"/>
    </source>
</evidence>
<dbReference type="EMBL" id="MU004238">
    <property type="protein sequence ID" value="KAF2666513.1"/>
    <property type="molecule type" value="Genomic_DNA"/>
</dbReference>
<dbReference type="Pfam" id="PF05368">
    <property type="entry name" value="NmrA"/>
    <property type="match status" value="1"/>
</dbReference>
<feature type="domain" description="NmrA-like" evidence="3">
    <location>
        <begin position="1"/>
        <end position="95"/>
    </location>
</feature>
<dbReference type="OrthoDB" id="3358371at2759"/>
<dbReference type="InterPro" id="IPR008030">
    <property type="entry name" value="NmrA-like"/>
</dbReference>
<evidence type="ECO:0000256" key="2">
    <source>
        <dbReference type="ARBA" id="ARBA00022857"/>
    </source>
</evidence>
<keyword evidence="5" id="KW-1185">Reference proteome</keyword>
<dbReference type="GO" id="GO:0005634">
    <property type="term" value="C:nucleus"/>
    <property type="evidence" value="ECO:0007669"/>
    <property type="project" value="TreeGrafter"/>
</dbReference>
<dbReference type="SUPFAM" id="SSF51735">
    <property type="entry name" value="NAD(P)-binding Rossmann-fold domains"/>
    <property type="match status" value="1"/>
</dbReference>
<dbReference type="Proteomes" id="UP000799302">
    <property type="component" value="Unassembled WGS sequence"/>
</dbReference>
<proteinExistence type="inferred from homology"/>
<keyword evidence="2" id="KW-0521">NADP</keyword>
<evidence type="ECO:0000313" key="4">
    <source>
        <dbReference type="EMBL" id="KAF2666513.1"/>
    </source>
</evidence>
<dbReference type="InterPro" id="IPR051164">
    <property type="entry name" value="NmrA-like_oxidored"/>
</dbReference>
<dbReference type="PANTHER" id="PTHR42748">
    <property type="entry name" value="NITROGEN METABOLITE REPRESSION PROTEIN NMRA FAMILY MEMBER"/>
    <property type="match status" value="1"/>
</dbReference>
<organism evidence="4 5">
    <name type="scientific">Microthyrium microscopicum</name>
    <dbReference type="NCBI Taxonomy" id="703497"/>
    <lineage>
        <taxon>Eukaryota</taxon>
        <taxon>Fungi</taxon>
        <taxon>Dikarya</taxon>
        <taxon>Ascomycota</taxon>
        <taxon>Pezizomycotina</taxon>
        <taxon>Dothideomycetes</taxon>
        <taxon>Dothideomycetes incertae sedis</taxon>
        <taxon>Microthyriales</taxon>
        <taxon>Microthyriaceae</taxon>
        <taxon>Microthyrium</taxon>
    </lineage>
</organism>
<protein>
    <submittedName>
        <fullName evidence="4">NmrA-domain-containing protein</fullName>
    </submittedName>
</protein>
<dbReference type="InterPro" id="IPR036291">
    <property type="entry name" value="NAD(P)-bd_dom_sf"/>
</dbReference>
<name>A0A6A6U5F1_9PEZI</name>
<evidence type="ECO:0000313" key="5">
    <source>
        <dbReference type="Proteomes" id="UP000799302"/>
    </source>
</evidence>
<reference evidence="4" key="1">
    <citation type="journal article" date="2020" name="Stud. Mycol.">
        <title>101 Dothideomycetes genomes: a test case for predicting lifestyles and emergence of pathogens.</title>
        <authorList>
            <person name="Haridas S."/>
            <person name="Albert R."/>
            <person name="Binder M."/>
            <person name="Bloem J."/>
            <person name="Labutti K."/>
            <person name="Salamov A."/>
            <person name="Andreopoulos B."/>
            <person name="Baker S."/>
            <person name="Barry K."/>
            <person name="Bills G."/>
            <person name="Bluhm B."/>
            <person name="Cannon C."/>
            <person name="Castanera R."/>
            <person name="Culley D."/>
            <person name="Daum C."/>
            <person name="Ezra D."/>
            <person name="Gonzalez J."/>
            <person name="Henrissat B."/>
            <person name="Kuo A."/>
            <person name="Liang C."/>
            <person name="Lipzen A."/>
            <person name="Lutzoni F."/>
            <person name="Magnuson J."/>
            <person name="Mondo S."/>
            <person name="Nolan M."/>
            <person name="Ohm R."/>
            <person name="Pangilinan J."/>
            <person name="Park H.-J."/>
            <person name="Ramirez L."/>
            <person name="Alfaro M."/>
            <person name="Sun H."/>
            <person name="Tritt A."/>
            <person name="Yoshinaga Y."/>
            <person name="Zwiers L.-H."/>
            <person name="Turgeon B."/>
            <person name="Goodwin S."/>
            <person name="Spatafora J."/>
            <person name="Crous P."/>
            <person name="Grigoriev I."/>
        </authorList>
    </citation>
    <scope>NUCLEOTIDE SEQUENCE</scope>
    <source>
        <strain evidence="4">CBS 115976</strain>
    </source>
</reference>
<dbReference type="PANTHER" id="PTHR42748:SF31">
    <property type="entry name" value="NMRA-LIKE DOMAIN-CONTAINING PROTEIN-RELATED"/>
    <property type="match status" value="1"/>
</dbReference>
<evidence type="ECO:0000259" key="3">
    <source>
        <dbReference type="Pfam" id="PF05368"/>
    </source>
</evidence>
<accession>A0A6A6U5F1</accession>
<dbReference type="AlphaFoldDB" id="A0A6A6U5F1"/>
<gene>
    <name evidence="4" type="ORF">BT63DRAFT_457463</name>
</gene>
<comment type="similarity">
    <text evidence="1">Belongs to the NmrA-type oxidoreductase family.</text>
</comment>